<dbReference type="GO" id="GO:0007059">
    <property type="term" value="P:chromosome segregation"/>
    <property type="evidence" value="ECO:0007669"/>
    <property type="project" value="UniProtKB-KW"/>
</dbReference>
<dbReference type="InterPro" id="IPR050336">
    <property type="entry name" value="Chromosome_partition/occlusion"/>
</dbReference>
<dbReference type="RefSeq" id="WP_163297724.1">
    <property type="nucleotide sequence ID" value="NZ_JAAGRR010000009.1"/>
</dbReference>
<comment type="similarity">
    <text evidence="1">Belongs to the ParB family.</text>
</comment>
<evidence type="ECO:0000313" key="6">
    <source>
        <dbReference type="EMBL" id="NDY41566.1"/>
    </source>
</evidence>
<evidence type="ECO:0000313" key="7">
    <source>
        <dbReference type="Proteomes" id="UP000469346"/>
    </source>
</evidence>
<feature type="domain" description="ParB-like N-terminal" evidence="5">
    <location>
        <begin position="29"/>
        <end position="118"/>
    </location>
</feature>
<dbReference type="PANTHER" id="PTHR33375">
    <property type="entry name" value="CHROMOSOME-PARTITIONING PROTEIN PARB-RELATED"/>
    <property type="match status" value="1"/>
</dbReference>
<name>A0A6N9TSQ0_DISTH</name>
<dbReference type="InterPro" id="IPR057240">
    <property type="entry name" value="ParB_dimer_C"/>
</dbReference>
<comment type="caution">
    <text evidence="6">The sequence shown here is derived from an EMBL/GenBank/DDBJ whole genome shotgun (WGS) entry which is preliminary data.</text>
</comment>
<dbReference type="Proteomes" id="UP000469346">
    <property type="component" value="Unassembled WGS sequence"/>
</dbReference>
<dbReference type="PANTHER" id="PTHR33375:SF1">
    <property type="entry name" value="CHROMOSOME-PARTITIONING PROTEIN PARB-RELATED"/>
    <property type="match status" value="1"/>
</dbReference>
<dbReference type="Pfam" id="PF17762">
    <property type="entry name" value="HTH_ParB"/>
    <property type="match status" value="1"/>
</dbReference>
<dbReference type="SUPFAM" id="SSF110849">
    <property type="entry name" value="ParB/Sulfiredoxin"/>
    <property type="match status" value="1"/>
</dbReference>
<dbReference type="AlphaFoldDB" id="A0A6N9TSQ0"/>
<reference evidence="6 7" key="1">
    <citation type="submission" date="2020-02" db="EMBL/GenBank/DDBJ databases">
        <title>Comparative genomics of sulfur disproportionating microorganisms.</title>
        <authorList>
            <person name="Ward L.M."/>
            <person name="Bertran E."/>
            <person name="Johnston D.T."/>
        </authorList>
    </citation>
    <scope>NUCLEOTIDE SEQUENCE [LARGE SCALE GENOMIC DNA]</scope>
    <source>
        <strain evidence="6 7">DSM 100025</strain>
    </source>
</reference>
<evidence type="ECO:0000256" key="4">
    <source>
        <dbReference type="SAM" id="MobiDB-lite"/>
    </source>
</evidence>
<dbReference type="GO" id="GO:0003677">
    <property type="term" value="F:DNA binding"/>
    <property type="evidence" value="ECO:0007669"/>
    <property type="project" value="UniProtKB-KW"/>
</dbReference>
<dbReference type="FunFam" id="1.10.10.2830:FF:000001">
    <property type="entry name" value="Chromosome partitioning protein ParB"/>
    <property type="match status" value="1"/>
</dbReference>
<gene>
    <name evidence="6" type="ORF">G3N55_01700</name>
</gene>
<keyword evidence="7" id="KW-1185">Reference proteome</keyword>
<dbReference type="InterPro" id="IPR004437">
    <property type="entry name" value="ParB/RepB/Spo0J"/>
</dbReference>
<dbReference type="NCBIfam" id="TIGR00180">
    <property type="entry name" value="parB_part"/>
    <property type="match status" value="1"/>
</dbReference>
<dbReference type="InterPro" id="IPR041468">
    <property type="entry name" value="HTH_ParB/Spo0J"/>
</dbReference>
<feature type="region of interest" description="Disordered" evidence="4">
    <location>
        <begin position="215"/>
        <end position="234"/>
    </location>
</feature>
<dbReference type="EMBL" id="JAAGRR010000009">
    <property type="protein sequence ID" value="NDY41566.1"/>
    <property type="molecule type" value="Genomic_DNA"/>
</dbReference>
<dbReference type="GO" id="GO:0005694">
    <property type="term" value="C:chromosome"/>
    <property type="evidence" value="ECO:0007669"/>
    <property type="project" value="TreeGrafter"/>
</dbReference>
<dbReference type="InterPro" id="IPR036086">
    <property type="entry name" value="ParB/Sulfiredoxin_sf"/>
</dbReference>
<keyword evidence="2" id="KW-0159">Chromosome partition</keyword>
<dbReference type="InterPro" id="IPR003115">
    <property type="entry name" value="ParB_N"/>
</dbReference>
<dbReference type="Gene3D" id="3.90.1530.30">
    <property type="match status" value="1"/>
</dbReference>
<proteinExistence type="inferred from homology"/>
<dbReference type="Pfam" id="PF23552">
    <property type="entry name" value="ParB_C"/>
    <property type="match status" value="1"/>
</dbReference>
<dbReference type="SMART" id="SM00470">
    <property type="entry name" value="ParB"/>
    <property type="match status" value="1"/>
</dbReference>
<dbReference type="Gene3D" id="1.10.10.2830">
    <property type="match status" value="1"/>
</dbReference>
<keyword evidence="3" id="KW-0238">DNA-binding</keyword>
<organism evidence="6 7">
    <name type="scientific">Dissulfurirhabdus thermomarina</name>
    <dbReference type="NCBI Taxonomy" id="1765737"/>
    <lineage>
        <taxon>Bacteria</taxon>
        <taxon>Deltaproteobacteria</taxon>
        <taxon>Dissulfurirhabdaceae</taxon>
        <taxon>Dissulfurirhabdus</taxon>
    </lineage>
</organism>
<dbReference type="SUPFAM" id="SSF109709">
    <property type="entry name" value="KorB DNA-binding domain-like"/>
    <property type="match status" value="1"/>
</dbReference>
<dbReference type="CDD" id="cd16393">
    <property type="entry name" value="SPO0J_N"/>
    <property type="match status" value="1"/>
</dbReference>
<accession>A0A6N9TSQ0</accession>
<sequence>MKPKKGLGKGLSALLPTTDVFDSEGPGFFQCPVEKIHPNPEQPRRQMDRAALEGLAASIREKGVIQPLVVREAGGGYELIAGERRWRAAQLAGLKTVPVVIKDISPGEVLELALIENIQREDLNPLEEAMAYQRLVEEFGLTQAQVAQRVGKERSTVANSLRLLRLPAPIREDLAEGRLTMGHARALLTLEDDAARLALRDEILAKGLSVRETEARARRPAAGARRAAAPRRDDPDLRRLADELTRLLGHRVRVVHRGDGGRIEIHYRSLDEFDRILHRLRDTGPR</sequence>
<evidence type="ECO:0000256" key="1">
    <source>
        <dbReference type="ARBA" id="ARBA00006295"/>
    </source>
</evidence>
<evidence type="ECO:0000259" key="5">
    <source>
        <dbReference type="SMART" id="SM00470"/>
    </source>
</evidence>
<evidence type="ECO:0000256" key="2">
    <source>
        <dbReference type="ARBA" id="ARBA00022829"/>
    </source>
</evidence>
<dbReference type="Pfam" id="PF02195">
    <property type="entry name" value="ParB_N"/>
    <property type="match status" value="1"/>
</dbReference>
<evidence type="ECO:0000256" key="3">
    <source>
        <dbReference type="ARBA" id="ARBA00023125"/>
    </source>
</evidence>
<dbReference type="FunFam" id="3.90.1530.30:FF:000001">
    <property type="entry name" value="Chromosome partitioning protein ParB"/>
    <property type="match status" value="1"/>
</dbReference>
<dbReference type="GO" id="GO:0045881">
    <property type="term" value="P:positive regulation of sporulation resulting in formation of a cellular spore"/>
    <property type="evidence" value="ECO:0007669"/>
    <property type="project" value="TreeGrafter"/>
</dbReference>
<protein>
    <submittedName>
        <fullName evidence="6">ParB/RepB/Spo0J family partition protein</fullName>
    </submittedName>
</protein>